<evidence type="ECO:0000313" key="2">
    <source>
        <dbReference type="Proteomes" id="UP000469452"/>
    </source>
</evidence>
<accession>A0A6A5A933</accession>
<organism evidence="1 2">
    <name type="scientific">Aphanomyces astaci</name>
    <name type="common">Crayfish plague agent</name>
    <dbReference type="NCBI Taxonomy" id="112090"/>
    <lineage>
        <taxon>Eukaryota</taxon>
        <taxon>Sar</taxon>
        <taxon>Stramenopiles</taxon>
        <taxon>Oomycota</taxon>
        <taxon>Saprolegniomycetes</taxon>
        <taxon>Saprolegniales</taxon>
        <taxon>Verrucalvaceae</taxon>
        <taxon>Aphanomyces</taxon>
    </lineage>
</organism>
<dbReference type="Proteomes" id="UP000469452">
    <property type="component" value="Unassembled WGS sequence"/>
</dbReference>
<dbReference type="EMBL" id="VJMI01013767">
    <property type="protein sequence ID" value="KAF0746919.1"/>
    <property type="molecule type" value="Genomic_DNA"/>
</dbReference>
<gene>
    <name evidence="1" type="ORF">AaE_007944</name>
</gene>
<reference evidence="1 2" key="1">
    <citation type="submission" date="2019-06" db="EMBL/GenBank/DDBJ databases">
        <title>Genomics analysis of Aphanomyces spp. identifies a new class of oomycete effector associated with host adaptation.</title>
        <authorList>
            <person name="Gaulin E."/>
        </authorList>
    </citation>
    <scope>NUCLEOTIDE SEQUENCE [LARGE SCALE GENOMIC DNA]</scope>
    <source>
        <strain evidence="1 2">E</strain>
    </source>
</reference>
<evidence type="ECO:0008006" key="3">
    <source>
        <dbReference type="Google" id="ProtNLM"/>
    </source>
</evidence>
<protein>
    <recommendedName>
        <fullName evidence="3">Reverse transcriptase RNase H-like domain-containing protein</fullName>
    </recommendedName>
</protein>
<proteinExistence type="predicted"/>
<evidence type="ECO:0000313" key="1">
    <source>
        <dbReference type="EMBL" id="KAF0746919.1"/>
    </source>
</evidence>
<comment type="caution">
    <text evidence="1">The sequence shown here is derived from an EMBL/GenBank/DDBJ whole genome shotgun (WGS) entry which is preliminary data.</text>
</comment>
<dbReference type="AlphaFoldDB" id="A0A6A5A933"/>
<sequence length="205" mass="24155">MRRKGMRLTKWRYYVYGSHFDEFTDNATCQWFLMTPVVTAKLTRCTFDFALYHRPGKTNVVADALSRPPRSLVQASTCAVHECDATCYENYRAVNRWNDRVHGIKCLNTRTLEPMTGLTYRGRGEEVDASNALNFEVEVRHQLVINHTEEFSYSSIKMDDNFKQRFVQAYAEMQETQNEDKFEKKDELFFVKSNDQVWKLFVPND</sequence>
<name>A0A6A5A933_APHAT</name>